<sequence>MTGNATSVEGFTALVREHQTAVFRTLTRLTGAGPHVEDLAQEAFLRLYRALPEFRGDAAISTYLYRIVVNLAQDEWKRRRRERGVLASVPVDDQDLDDNGAAWLENQAGSDLLDHGRTPEQKLSDAHLQRIVEEELALLPPQERAVIVLYHQEEQTYEAISAALALPINTVRTHLHRGRKRLSDRIRLRTGEVPEAASAKASPAHLLAERRV</sequence>
<dbReference type="InterPro" id="IPR014284">
    <property type="entry name" value="RNA_pol_sigma-70_dom"/>
</dbReference>
<dbReference type="CDD" id="cd06171">
    <property type="entry name" value="Sigma70_r4"/>
    <property type="match status" value="1"/>
</dbReference>
<keyword evidence="4" id="KW-0804">Transcription</keyword>
<keyword evidence="3" id="KW-0731">Sigma factor</keyword>
<evidence type="ECO:0000313" key="8">
    <source>
        <dbReference type="EMBL" id="MFC6646227.1"/>
    </source>
</evidence>
<dbReference type="Pfam" id="PF04542">
    <property type="entry name" value="Sigma70_r2"/>
    <property type="match status" value="1"/>
</dbReference>
<dbReference type="PANTHER" id="PTHR43133">
    <property type="entry name" value="RNA POLYMERASE ECF-TYPE SIGMA FACTO"/>
    <property type="match status" value="1"/>
</dbReference>
<dbReference type="PANTHER" id="PTHR43133:SF51">
    <property type="entry name" value="RNA POLYMERASE SIGMA FACTOR"/>
    <property type="match status" value="1"/>
</dbReference>
<feature type="region of interest" description="Disordered" evidence="5">
    <location>
        <begin position="193"/>
        <end position="212"/>
    </location>
</feature>
<dbReference type="InterPro" id="IPR039425">
    <property type="entry name" value="RNA_pol_sigma-70-like"/>
</dbReference>
<keyword evidence="2" id="KW-0805">Transcription regulation</keyword>
<dbReference type="RefSeq" id="WP_263369919.1">
    <property type="nucleotide sequence ID" value="NZ_JAGSYD010000001.1"/>
</dbReference>
<reference evidence="9" key="1">
    <citation type="journal article" date="2019" name="Int. J. Syst. Evol. Microbiol.">
        <title>The Global Catalogue of Microorganisms (GCM) 10K type strain sequencing project: providing services to taxonomists for standard genome sequencing and annotation.</title>
        <authorList>
            <consortium name="The Broad Institute Genomics Platform"/>
            <consortium name="The Broad Institute Genome Sequencing Center for Infectious Disease"/>
            <person name="Wu L."/>
            <person name="Ma J."/>
        </authorList>
    </citation>
    <scope>NUCLEOTIDE SEQUENCE [LARGE SCALE GENOMIC DNA]</scope>
    <source>
        <strain evidence="9">CGMCC 1.16026</strain>
    </source>
</reference>
<comment type="caution">
    <text evidence="8">The sequence shown here is derived from an EMBL/GenBank/DDBJ whole genome shotgun (WGS) entry which is preliminary data.</text>
</comment>
<dbReference type="SUPFAM" id="SSF88946">
    <property type="entry name" value="Sigma2 domain of RNA polymerase sigma factors"/>
    <property type="match status" value="1"/>
</dbReference>
<feature type="domain" description="RNA polymerase sigma-70 region 2" evidence="6">
    <location>
        <begin position="14"/>
        <end position="81"/>
    </location>
</feature>
<name>A0ABW1Z9V0_9BACT</name>
<dbReference type="Pfam" id="PF08281">
    <property type="entry name" value="Sigma70_r4_2"/>
    <property type="match status" value="1"/>
</dbReference>
<protein>
    <submittedName>
        <fullName evidence="8">RNA polymerase sigma factor</fullName>
    </submittedName>
</protein>
<dbReference type="Proteomes" id="UP001596391">
    <property type="component" value="Unassembled WGS sequence"/>
</dbReference>
<evidence type="ECO:0000256" key="3">
    <source>
        <dbReference type="ARBA" id="ARBA00023082"/>
    </source>
</evidence>
<dbReference type="Gene3D" id="1.10.1740.10">
    <property type="match status" value="1"/>
</dbReference>
<dbReference type="NCBIfam" id="TIGR02937">
    <property type="entry name" value="sigma70-ECF"/>
    <property type="match status" value="1"/>
</dbReference>
<feature type="domain" description="RNA polymerase sigma factor 70 region 4 type 2" evidence="7">
    <location>
        <begin position="130"/>
        <end position="182"/>
    </location>
</feature>
<dbReference type="InterPro" id="IPR013249">
    <property type="entry name" value="RNA_pol_sigma70_r4_t2"/>
</dbReference>
<keyword evidence="9" id="KW-1185">Reference proteome</keyword>
<dbReference type="InterPro" id="IPR007627">
    <property type="entry name" value="RNA_pol_sigma70_r2"/>
</dbReference>
<evidence type="ECO:0000256" key="2">
    <source>
        <dbReference type="ARBA" id="ARBA00023015"/>
    </source>
</evidence>
<dbReference type="InterPro" id="IPR013325">
    <property type="entry name" value="RNA_pol_sigma_r2"/>
</dbReference>
<comment type="similarity">
    <text evidence="1">Belongs to the sigma-70 factor family. ECF subfamily.</text>
</comment>
<dbReference type="SUPFAM" id="SSF88659">
    <property type="entry name" value="Sigma3 and sigma4 domains of RNA polymerase sigma factors"/>
    <property type="match status" value="1"/>
</dbReference>
<evidence type="ECO:0000256" key="1">
    <source>
        <dbReference type="ARBA" id="ARBA00010641"/>
    </source>
</evidence>
<gene>
    <name evidence="8" type="ORF">ACFQBQ_11660</name>
</gene>
<evidence type="ECO:0000256" key="4">
    <source>
        <dbReference type="ARBA" id="ARBA00023163"/>
    </source>
</evidence>
<evidence type="ECO:0000256" key="5">
    <source>
        <dbReference type="SAM" id="MobiDB-lite"/>
    </source>
</evidence>
<dbReference type="InterPro" id="IPR036388">
    <property type="entry name" value="WH-like_DNA-bd_sf"/>
</dbReference>
<evidence type="ECO:0000259" key="7">
    <source>
        <dbReference type="Pfam" id="PF08281"/>
    </source>
</evidence>
<dbReference type="Gene3D" id="1.10.10.10">
    <property type="entry name" value="Winged helix-like DNA-binding domain superfamily/Winged helix DNA-binding domain"/>
    <property type="match status" value="1"/>
</dbReference>
<evidence type="ECO:0000313" key="9">
    <source>
        <dbReference type="Proteomes" id="UP001596391"/>
    </source>
</evidence>
<evidence type="ECO:0000259" key="6">
    <source>
        <dbReference type="Pfam" id="PF04542"/>
    </source>
</evidence>
<dbReference type="InterPro" id="IPR013324">
    <property type="entry name" value="RNA_pol_sigma_r3/r4-like"/>
</dbReference>
<dbReference type="EMBL" id="JBHSWI010000001">
    <property type="protein sequence ID" value="MFC6646227.1"/>
    <property type="molecule type" value="Genomic_DNA"/>
</dbReference>
<proteinExistence type="inferred from homology"/>
<accession>A0ABW1Z9V0</accession>
<organism evidence="8 9">
    <name type="scientific">Granulicella cerasi</name>
    <dbReference type="NCBI Taxonomy" id="741063"/>
    <lineage>
        <taxon>Bacteria</taxon>
        <taxon>Pseudomonadati</taxon>
        <taxon>Acidobacteriota</taxon>
        <taxon>Terriglobia</taxon>
        <taxon>Terriglobales</taxon>
        <taxon>Acidobacteriaceae</taxon>
        <taxon>Granulicella</taxon>
    </lineage>
</organism>